<proteinExistence type="inferred from homology"/>
<keyword evidence="5" id="KW-1185">Reference proteome</keyword>
<dbReference type="PANTHER" id="PTHR33495">
    <property type="entry name" value="ANTI-SIGMA FACTOR ANTAGONIST TM_1081-RELATED-RELATED"/>
    <property type="match status" value="1"/>
</dbReference>
<reference evidence="4 5" key="1">
    <citation type="submission" date="2017-06" db="EMBL/GenBank/DDBJ databases">
        <authorList>
            <person name="Kim H.J."/>
            <person name="Triplett B.A."/>
        </authorList>
    </citation>
    <scope>NUCLEOTIDE SEQUENCE [LARGE SCALE GENOMIC DNA]</scope>
    <source>
        <strain evidence="4 5">DSM 13116</strain>
    </source>
</reference>
<dbReference type="InterPro" id="IPR003658">
    <property type="entry name" value="Anti-sigma_ant"/>
</dbReference>
<dbReference type="InterPro" id="IPR002645">
    <property type="entry name" value="STAS_dom"/>
</dbReference>
<protein>
    <recommendedName>
        <fullName evidence="2">Anti-sigma factor antagonist</fullName>
    </recommendedName>
</protein>
<evidence type="ECO:0000313" key="5">
    <source>
        <dbReference type="Proteomes" id="UP000198324"/>
    </source>
</evidence>
<dbReference type="NCBIfam" id="TIGR00377">
    <property type="entry name" value="ant_ant_sig"/>
    <property type="match status" value="1"/>
</dbReference>
<dbReference type="OrthoDB" id="280847at2"/>
<feature type="domain" description="STAS" evidence="3">
    <location>
        <begin position="12"/>
        <end position="110"/>
    </location>
</feature>
<organism evidence="4 5">
    <name type="scientific">Humidesulfovibrio mexicanus</name>
    <dbReference type="NCBI Taxonomy" id="147047"/>
    <lineage>
        <taxon>Bacteria</taxon>
        <taxon>Pseudomonadati</taxon>
        <taxon>Thermodesulfobacteriota</taxon>
        <taxon>Desulfovibrionia</taxon>
        <taxon>Desulfovibrionales</taxon>
        <taxon>Desulfovibrionaceae</taxon>
        <taxon>Humidesulfovibrio</taxon>
    </lineage>
</organism>
<dbReference type="AlphaFoldDB" id="A0A238YX85"/>
<gene>
    <name evidence="4" type="ORF">SAMN04488503_1079</name>
</gene>
<dbReference type="RefSeq" id="WP_089272512.1">
    <property type="nucleotide sequence ID" value="NZ_FZOC01000002.1"/>
</dbReference>
<dbReference type="EMBL" id="FZOC01000002">
    <property type="protein sequence ID" value="SNR75876.1"/>
    <property type="molecule type" value="Genomic_DNA"/>
</dbReference>
<dbReference type="CDD" id="cd07043">
    <property type="entry name" value="STAS_anti-anti-sigma_factors"/>
    <property type="match status" value="1"/>
</dbReference>
<dbReference type="GO" id="GO:0043856">
    <property type="term" value="F:anti-sigma factor antagonist activity"/>
    <property type="evidence" value="ECO:0007669"/>
    <property type="project" value="InterPro"/>
</dbReference>
<dbReference type="Gene3D" id="3.30.750.24">
    <property type="entry name" value="STAS domain"/>
    <property type="match status" value="1"/>
</dbReference>
<evidence type="ECO:0000256" key="2">
    <source>
        <dbReference type="RuleBase" id="RU003749"/>
    </source>
</evidence>
<dbReference type="InterPro" id="IPR036513">
    <property type="entry name" value="STAS_dom_sf"/>
</dbReference>
<dbReference type="Pfam" id="PF01740">
    <property type="entry name" value="STAS"/>
    <property type="match status" value="1"/>
</dbReference>
<dbReference type="Proteomes" id="UP000198324">
    <property type="component" value="Unassembled WGS sequence"/>
</dbReference>
<evidence type="ECO:0000259" key="3">
    <source>
        <dbReference type="PROSITE" id="PS50801"/>
    </source>
</evidence>
<sequence>MEFTEVKEGAFLVLAVSGRMDTLTAPQFEARCQTCLEAGSTRLVVDLGGLEYISSAGLRSILAAAKKLKAAGGDLAFCSLSGIVAEVFAVSGFNKLLPVFADRAQALARA</sequence>
<evidence type="ECO:0000256" key="1">
    <source>
        <dbReference type="ARBA" id="ARBA00009013"/>
    </source>
</evidence>
<comment type="similarity">
    <text evidence="1 2">Belongs to the anti-sigma-factor antagonist family.</text>
</comment>
<dbReference type="PROSITE" id="PS50801">
    <property type="entry name" value="STAS"/>
    <property type="match status" value="1"/>
</dbReference>
<evidence type="ECO:0000313" key="4">
    <source>
        <dbReference type="EMBL" id="SNR75876.1"/>
    </source>
</evidence>
<dbReference type="SUPFAM" id="SSF52091">
    <property type="entry name" value="SpoIIaa-like"/>
    <property type="match status" value="1"/>
</dbReference>
<name>A0A238YX85_9BACT</name>
<accession>A0A238YX85</accession>
<dbReference type="PANTHER" id="PTHR33495:SF2">
    <property type="entry name" value="ANTI-SIGMA FACTOR ANTAGONIST TM_1081-RELATED"/>
    <property type="match status" value="1"/>
</dbReference>